<evidence type="ECO:0000313" key="2">
    <source>
        <dbReference type="Proteomes" id="UP000027920"/>
    </source>
</evidence>
<dbReference type="EMBL" id="AMGV01000002">
    <property type="protein sequence ID" value="KEF61393.1"/>
    <property type="molecule type" value="Genomic_DNA"/>
</dbReference>
<reference evidence="1 2" key="1">
    <citation type="submission" date="2013-03" db="EMBL/GenBank/DDBJ databases">
        <title>The Genome Sequence of Exophiala aquamarina CBS 119918.</title>
        <authorList>
            <consortium name="The Broad Institute Genomics Platform"/>
            <person name="Cuomo C."/>
            <person name="de Hoog S."/>
            <person name="Gorbushina A."/>
            <person name="Walker B."/>
            <person name="Young S.K."/>
            <person name="Zeng Q."/>
            <person name="Gargeya S."/>
            <person name="Fitzgerald M."/>
            <person name="Haas B."/>
            <person name="Abouelleil A."/>
            <person name="Allen A.W."/>
            <person name="Alvarado L."/>
            <person name="Arachchi H.M."/>
            <person name="Berlin A.M."/>
            <person name="Chapman S.B."/>
            <person name="Gainer-Dewar J."/>
            <person name="Goldberg J."/>
            <person name="Griggs A."/>
            <person name="Gujja S."/>
            <person name="Hansen M."/>
            <person name="Howarth C."/>
            <person name="Imamovic A."/>
            <person name="Ireland A."/>
            <person name="Larimer J."/>
            <person name="McCowan C."/>
            <person name="Murphy C."/>
            <person name="Pearson M."/>
            <person name="Poon T.W."/>
            <person name="Priest M."/>
            <person name="Roberts A."/>
            <person name="Saif S."/>
            <person name="Shea T."/>
            <person name="Sisk P."/>
            <person name="Sykes S."/>
            <person name="Wortman J."/>
            <person name="Nusbaum C."/>
            <person name="Birren B."/>
        </authorList>
    </citation>
    <scope>NUCLEOTIDE SEQUENCE [LARGE SCALE GENOMIC DNA]</scope>
    <source>
        <strain evidence="1 2">CBS 119918</strain>
    </source>
</reference>
<dbReference type="RefSeq" id="XP_013263983.1">
    <property type="nucleotide sequence ID" value="XM_013408529.1"/>
</dbReference>
<comment type="caution">
    <text evidence="1">The sequence shown here is derived from an EMBL/GenBank/DDBJ whole genome shotgun (WGS) entry which is preliminary data.</text>
</comment>
<dbReference type="VEuPathDB" id="FungiDB:A1O9_02959"/>
<dbReference type="OrthoDB" id="2213137at2759"/>
<dbReference type="AlphaFoldDB" id="A0A072PPX9"/>
<organism evidence="1 2">
    <name type="scientific">Exophiala aquamarina CBS 119918</name>
    <dbReference type="NCBI Taxonomy" id="1182545"/>
    <lineage>
        <taxon>Eukaryota</taxon>
        <taxon>Fungi</taxon>
        <taxon>Dikarya</taxon>
        <taxon>Ascomycota</taxon>
        <taxon>Pezizomycotina</taxon>
        <taxon>Eurotiomycetes</taxon>
        <taxon>Chaetothyriomycetidae</taxon>
        <taxon>Chaetothyriales</taxon>
        <taxon>Herpotrichiellaceae</taxon>
        <taxon>Exophiala</taxon>
    </lineage>
</organism>
<dbReference type="Proteomes" id="UP000027920">
    <property type="component" value="Unassembled WGS sequence"/>
</dbReference>
<keyword evidence="2" id="KW-1185">Reference proteome</keyword>
<name>A0A072PPX9_9EURO</name>
<protein>
    <submittedName>
        <fullName evidence="1">Uncharacterized protein</fullName>
    </submittedName>
</protein>
<gene>
    <name evidence="1" type="ORF">A1O9_02959</name>
</gene>
<evidence type="ECO:0000313" key="1">
    <source>
        <dbReference type="EMBL" id="KEF61393.1"/>
    </source>
</evidence>
<sequence>MNSVHVSVFSEWFDKQKEKAMGIIWTGWRLGALTFPLIRQWLLEEHGFAKTLHVLIPPMLTLLTPAVNDTNPWAVSFDCSVCTASTAYCLETGSHASTFHIVLSHSDKPIVSRHQCAENVHCDLCG</sequence>
<dbReference type="InterPro" id="IPR036259">
    <property type="entry name" value="MFS_trans_sf"/>
</dbReference>
<accession>A0A072PPX9</accession>
<dbReference type="SUPFAM" id="SSF103473">
    <property type="entry name" value="MFS general substrate transporter"/>
    <property type="match status" value="1"/>
</dbReference>
<proteinExistence type="predicted"/>
<dbReference type="HOGENOM" id="CLU_1981605_0_0_1"/>
<dbReference type="GeneID" id="25277899"/>